<dbReference type="GeneID" id="93557812"/>
<name>A0A015XBR2_BACFG</name>
<dbReference type="RefSeq" id="WP_005798318.1">
    <property type="nucleotide sequence ID" value="NZ_JGDJ01000002.1"/>
</dbReference>
<proteinExistence type="predicted"/>
<dbReference type="Proteomes" id="UP000022082">
    <property type="component" value="Unassembled WGS sequence"/>
</dbReference>
<evidence type="ECO:0000313" key="1">
    <source>
        <dbReference type="EMBL" id="EXZ31525.1"/>
    </source>
</evidence>
<reference evidence="1 2" key="1">
    <citation type="submission" date="2014-02" db="EMBL/GenBank/DDBJ databases">
        <authorList>
            <person name="Sears C."/>
            <person name="Carroll K."/>
            <person name="Sack B.R."/>
            <person name="Qadri F."/>
            <person name="Myers L.L."/>
            <person name="Chung G.-T."/>
            <person name="Escheverria P."/>
            <person name="Fraser C.M."/>
            <person name="Sadzewicz L."/>
            <person name="Shefchek K.A."/>
            <person name="Tallon L."/>
            <person name="Das S.P."/>
            <person name="Daugherty S."/>
            <person name="Mongodin E.F."/>
        </authorList>
    </citation>
    <scope>NUCLEOTIDE SEQUENCE [LARGE SCALE GENOMIC DNA]</scope>
    <source>
        <strain evidence="1 2">S36L11</strain>
    </source>
</reference>
<comment type="caution">
    <text evidence="1">The sequence shown here is derived from an EMBL/GenBank/DDBJ whole genome shotgun (WGS) entry which is preliminary data.</text>
</comment>
<accession>A0A015XBR2</accession>
<sequence length="124" mass="14166">MNKRYIHITKADRDFIAKALNVTEKTVYNAIRFDDRRGNSELSAKIRKLAMDRGGIVMVVIPEIETFHDYDNVMRQYCPNGALIELDRNDGSGQVIFKGETVKTYEHVMVADINQIQAFASALR</sequence>
<dbReference type="PATRIC" id="fig|1339327.3.peg.24"/>
<protein>
    <submittedName>
        <fullName evidence="1">Uncharacterized protein</fullName>
    </submittedName>
</protein>
<organism evidence="1 2">
    <name type="scientific">Bacteroides fragilis str. S36L11</name>
    <dbReference type="NCBI Taxonomy" id="1339327"/>
    <lineage>
        <taxon>Bacteria</taxon>
        <taxon>Pseudomonadati</taxon>
        <taxon>Bacteroidota</taxon>
        <taxon>Bacteroidia</taxon>
        <taxon>Bacteroidales</taxon>
        <taxon>Bacteroidaceae</taxon>
        <taxon>Bacteroides</taxon>
    </lineage>
</organism>
<evidence type="ECO:0000313" key="2">
    <source>
        <dbReference type="Proteomes" id="UP000022082"/>
    </source>
</evidence>
<dbReference type="AlphaFoldDB" id="A0A015XBR2"/>
<gene>
    <name evidence="1" type="ORF">M136_4714</name>
</gene>
<dbReference type="EMBL" id="JGDJ01000002">
    <property type="protein sequence ID" value="EXZ31525.1"/>
    <property type="molecule type" value="Genomic_DNA"/>
</dbReference>